<evidence type="ECO:0000313" key="12">
    <source>
        <dbReference type="EMBL" id="OSX62784.1"/>
    </source>
</evidence>
<feature type="region of interest" description="Disordered" evidence="11">
    <location>
        <begin position="897"/>
        <end position="924"/>
    </location>
</feature>
<keyword evidence="5 10" id="KW-0802">TPR repeat</keyword>
<dbReference type="GO" id="GO:0045039">
    <property type="term" value="P:protein insertion into mitochondrial inner membrane"/>
    <property type="evidence" value="ECO:0007669"/>
    <property type="project" value="TreeGrafter"/>
</dbReference>
<dbReference type="EMBL" id="KZ110596">
    <property type="protein sequence ID" value="OSX62784.1"/>
    <property type="molecule type" value="Genomic_DNA"/>
</dbReference>
<organism evidence="12 13">
    <name type="scientific">Postia placenta MAD-698-R-SB12</name>
    <dbReference type="NCBI Taxonomy" id="670580"/>
    <lineage>
        <taxon>Eukaryota</taxon>
        <taxon>Fungi</taxon>
        <taxon>Dikarya</taxon>
        <taxon>Basidiomycota</taxon>
        <taxon>Agaricomycotina</taxon>
        <taxon>Agaricomycetes</taxon>
        <taxon>Polyporales</taxon>
        <taxon>Adustoporiaceae</taxon>
        <taxon>Rhodonia</taxon>
    </lineage>
</organism>
<name>A0A1X6N2F8_9APHY</name>
<evidence type="ECO:0000256" key="5">
    <source>
        <dbReference type="ARBA" id="ARBA00022803"/>
    </source>
</evidence>
<dbReference type="PANTHER" id="PTHR46208:SF1">
    <property type="entry name" value="MITOCHONDRIAL IMPORT RECEPTOR SUBUNIT TOM70"/>
    <property type="match status" value="1"/>
</dbReference>
<dbReference type="InterPro" id="IPR019734">
    <property type="entry name" value="TPR_rpt"/>
</dbReference>
<dbReference type="AlphaFoldDB" id="A0A1X6N2F8"/>
<keyword evidence="8" id="KW-0472">Membrane</keyword>
<feature type="region of interest" description="Disordered" evidence="11">
    <location>
        <begin position="942"/>
        <end position="962"/>
    </location>
</feature>
<feature type="repeat" description="TPR" evidence="10">
    <location>
        <begin position="347"/>
        <end position="380"/>
    </location>
</feature>
<feature type="region of interest" description="Disordered" evidence="11">
    <location>
        <begin position="758"/>
        <end position="786"/>
    </location>
</feature>
<accession>A0A1X6N2F8</accession>
<dbReference type="PROSITE" id="PS50005">
    <property type="entry name" value="TPR"/>
    <property type="match status" value="4"/>
</dbReference>
<comment type="subcellular location">
    <subcellularLocation>
        <location evidence="1">Mitochondrion outer membrane</location>
        <topology evidence="1">Single-pass membrane protein</topology>
    </subcellularLocation>
</comment>
<dbReference type="GO" id="GO:0030943">
    <property type="term" value="F:mitochondrion targeting sequence binding"/>
    <property type="evidence" value="ECO:0007669"/>
    <property type="project" value="TreeGrafter"/>
</dbReference>
<evidence type="ECO:0000256" key="3">
    <source>
        <dbReference type="ARBA" id="ARBA00022737"/>
    </source>
</evidence>
<sequence>MSTEERTKVAASLKAKGNSTYQQRKFSAAIDFYTRAIEVTPKPEPVFFSNRAACYVNLSPPNFEKVVEDCDAALKLDSGYVKALNRRATALEALERNEDALRDYTAATILDKFQNESAAQSVERVLKKLATQKAQDILSTRERHLPSHTFVSAYFGAFRPRPLPTLPENPSQGDQTLILCLEALAAGDYVHSLSLVNEAIEQGISWDAGKAEALNLRGTFKFLMTDVIGAKEDFLASVELQPSLTQTWVKIASVYMEQGDPKKTFECFEEAIKHNPDDPDIYYHRGQVFFIMNEFKEAADNYTKSTQLDDEFVFSHIQLAVAQYKAGNTANSMATFRRTLKAFPQRSEPHNYYGELLLDQQRFGDAVDKFERAIEIEQERSKPPPINALPHVNKGLALFQWKQDIAAAEECCQEALKLDPECEAAVATLAQLSLQQGKIDIAMEMFKRQADLARSEPELMNALTYQFIIDFTENETMRPRCLFPEFSQMTDFKFPSPTSLNAAEPASLKARRQVAFYPNMKSSNKPQKPFSRSAAKRESVMALGSIEHLQHYFTKSGIAAESNPLNKPNSGMVPAIGGPSMLNIKPYSGRDRDLLLPPSPIVPQIVQPSFPPYVKTYETDPENLRPGVIEDLDTVAIGWELDGGYQTELQDTSLLGTGTRSKDHLDVLDLLKRTTRAVRSVRNYLVSLPDDSTTPMLQTYFRPQSLPSAPLPKRRVSQPDSSSEPLTRVRRGALEVLTVLRELEERARLPLEHDAYDAQSEHDSTPDNSAHSRAASPSSHLEDPDAGADFVVDAENSVSISFIEVSGRQKAIRVWEDEAPDSGNLSEEEREKRERWDERLVVGGGWLYRQDMQLTDLEPEREVVGRYLDAVDDVLFGGVQNGKRGWQRERERVLQKERAERARGRRVSAGDAPREGGSKRSGRRVVSTGMLEAMRDMVVTEEPEEMETVAEEDSVDDEDLPSWAKRSTFEDDPLGRLHAILVAFLPVNLLPQLPPAPPKRAAILQALSSGQLLCTAYNVGVRRSRKQWGFVSKDAIHDIAALEAQSLEDSAHSDKGKRGWTFRRTDNLRLWAAALKLRYLLLITSPVKAGSSKGNLTPSPGTTPIASPSVSMSSLQFPSHVNEELIIFDAPLVARQDGGWENMLEKAVLKWADAVVDEMRGER</sequence>
<proteinExistence type="inferred from homology"/>
<dbReference type="GO" id="GO:0030150">
    <property type="term" value="P:protein import into mitochondrial matrix"/>
    <property type="evidence" value="ECO:0007669"/>
    <property type="project" value="TreeGrafter"/>
</dbReference>
<evidence type="ECO:0000256" key="1">
    <source>
        <dbReference type="ARBA" id="ARBA00004572"/>
    </source>
</evidence>
<evidence type="ECO:0008006" key="14">
    <source>
        <dbReference type="Google" id="ProtNLM"/>
    </source>
</evidence>
<feature type="compositionally biased region" description="Acidic residues" evidence="11">
    <location>
        <begin position="942"/>
        <end position="960"/>
    </location>
</feature>
<feature type="region of interest" description="Disordered" evidence="11">
    <location>
        <begin position="692"/>
        <end position="727"/>
    </location>
</feature>
<protein>
    <recommendedName>
        <fullName evidence="14">TPR-like protein</fullName>
    </recommendedName>
</protein>
<evidence type="ECO:0000256" key="10">
    <source>
        <dbReference type="PROSITE-ProRule" id="PRU00339"/>
    </source>
</evidence>
<feature type="repeat" description="TPR" evidence="10">
    <location>
        <begin position="10"/>
        <end position="43"/>
    </location>
</feature>
<dbReference type="GO" id="GO:0005741">
    <property type="term" value="C:mitochondrial outer membrane"/>
    <property type="evidence" value="ECO:0007669"/>
    <property type="project" value="UniProtKB-SubCell"/>
</dbReference>
<feature type="compositionally biased region" description="Low complexity" evidence="11">
    <location>
        <begin position="769"/>
        <end position="779"/>
    </location>
</feature>
<dbReference type="STRING" id="670580.A0A1X6N2F8"/>
<keyword evidence="7" id="KW-0496">Mitochondrion</keyword>
<keyword evidence="4" id="KW-1000">Mitochondrion outer membrane</keyword>
<dbReference type="GeneID" id="36326962"/>
<comment type="similarity">
    <text evidence="9">Belongs to the Tom70 family.</text>
</comment>
<dbReference type="InterPro" id="IPR011990">
    <property type="entry name" value="TPR-like_helical_dom_sf"/>
</dbReference>
<keyword evidence="2" id="KW-0812">Transmembrane</keyword>
<evidence type="ECO:0000256" key="7">
    <source>
        <dbReference type="ARBA" id="ARBA00023128"/>
    </source>
</evidence>
<feature type="compositionally biased region" description="Polar residues" evidence="11">
    <location>
        <begin position="692"/>
        <end position="707"/>
    </location>
</feature>
<evidence type="ECO:0000256" key="2">
    <source>
        <dbReference type="ARBA" id="ARBA00022692"/>
    </source>
</evidence>
<feature type="repeat" description="TPR" evidence="10">
    <location>
        <begin position="245"/>
        <end position="278"/>
    </location>
</feature>
<dbReference type="GO" id="GO:0008320">
    <property type="term" value="F:protein transmembrane transporter activity"/>
    <property type="evidence" value="ECO:0007669"/>
    <property type="project" value="TreeGrafter"/>
</dbReference>
<dbReference type="Pfam" id="PF13414">
    <property type="entry name" value="TPR_11"/>
    <property type="match status" value="1"/>
</dbReference>
<evidence type="ECO:0000256" key="4">
    <source>
        <dbReference type="ARBA" id="ARBA00022787"/>
    </source>
</evidence>
<evidence type="ECO:0000256" key="8">
    <source>
        <dbReference type="ARBA" id="ARBA00023136"/>
    </source>
</evidence>
<dbReference type="Gene3D" id="1.25.40.10">
    <property type="entry name" value="Tetratricopeptide repeat domain"/>
    <property type="match status" value="2"/>
</dbReference>
<evidence type="ECO:0000256" key="6">
    <source>
        <dbReference type="ARBA" id="ARBA00022989"/>
    </source>
</evidence>
<dbReference type="PANTHER" id="PTHR46208">
    <property type="entry name" value="MITOCHONDRIAL IMPORT RECEPTOR SUBUNIT TOM70"/>
    <property type="match status" value="1"/>
</dbReference>
<dbReference type="RefSeq" id="XP_024339578.1">
    <property type="nucleotide sequence ID" value="XM_024482012.1"/>
</dbReference>
<dbReference type="SMART" id="SM00028">
    <property type="entry name" value="TPR"/>
    <property type="match status" value="10"/>
</dbReference>
<evidence type="ECO:0000256" key="9">
    <source>
        <dbReference type="ARBA" id="ARBA00038030"/>
    </source>
</evidence>
<gene>
    <name evidence="12" type="ORF">POSPLADRAFT_1065894</name>
</gene>
<evidence type="ECO:0000313" key="13">
    <source>
        <dbReference type="Proteomes" id="UP000194127"/>
    </source>
</evidence>
<feature type="repeat" description="TPR" evidence="10">
    <location>
        <begin position="279"/>
        <end position="312"/>
    </location>
</feature>
<reference evidence="12 13" key="1">
    <citation type="submission" date="2017-04" db="EMBL/GenBank/DDBJ databases">
        <title>Genome Sequence of the Model Brown-Rot Fungus Postia placenta SB12.</title>
        <authorList>
            <consortium name="DOE Joint Genome Institute"/>
            <person name="Gaskell J."/>
            <person name="Kersten P."/>
            <person name="Larrondo L.F."/>
            <person name="Canessa P."/>
            <person name="Martinez D."/>
            <person name="Hibbett D."/>
            <person name="Schmoll M."/>
            <person name="Kubicek C.P."/>
            <person name="Martinez A.T."/>
            <person name="Yadav J."/>
            <person name="Master E."/>
            <person name="Magnuson J.K."/>
            <person name="James T."/>
            <person name="Yaver D."/>
            <person name="Berka R."/>
            <person name="Labutti K."/>
            <person name="Lipzen A."/>
            <person name="Aerts A."/>
            <person name="Barry K."/>
            <person name="Henrissat B."/>
            <person name="Blanchette R."/>
            <person name="Grigoriev I."/>
            <person name="Cullen D."/>
        </authorList>
    </citation>
    <scope>NUCLEOTIDE SEQUENCE [LARGE SCALE GENOMIC DNA]</scope>
    <source>
        <strain evidence="12 13">MAD-698-R-SB12</strain>
    </source>
</reference>
<keyword evidence="13" id="KW-1185">Reference proteome</keyword>
<keyword evidence="6" id="KW-1133">Transmembrane helix</keyword>
<dbReference type="Proteomes" id="UP000194127">
    <property type="component" value="Unassembled WGS sequence"/>
</dbReference>
<keyword evidence="3" id="KW-0677">Repeat</keyword>
<dbReference type="Pfam" id="PF13432">
    <property type="entry name" value="TPR_16"/>
    <property type="match status" value="1"/>
</dbReference>
<evidence type="ECO:0000256" key="11">
    <source>
        <dbReference type="SAM" id="MobiDB-lite"/>
    </source>
</evidence>
<dbReference type="SUPFAM" id="SSF48452">
    <property type="entry name" value="TPR-like"/>
    <property type="match status" value="2"/>
</dbReference>
<dbReference type="OrthoDB" id="2942533at2759"/>